<feature type="compositionally biased region" description="Polar residues" evidence="1">
    <location>
        <begin position="78"/>
        <end position="98"/>
    </location>
</feature>
<gene>
    <name evidence="2" type="ORF">NOR_08397</name>
</gene>
<accession>A0A166WED9</accession>
<dbReference type="STRING" id="1081105.A0A166WED9"/>
<protein>
    <submittedName>
        <fullName evidence="2">Uncharacterized protein</fullName>
    </submittedName>
</protein>
<comment type="caution">
    <text evidence="2">The sequence shown here is derived from an EMBL/GenBank/DDBJ whole genome shotgun (WGS) entry which is preliminary data.</text>
</comment>
<keyword evidence="3" id="KW-1185">Reference proteome</keyword>
<reference evidence="2 3" key="1">
    <citation type="journal article" date="2016" name="Genome Biol. Evol.">
        <title>Divergent and convergent evolution of fungal pathogenicity.</title>
        <authorList>
            <person name="Shang Y."/>
            <person name="Xiao G."/>
            <person name="Zheng P."/>
            <person name="Cen K."/>
            <person name="Zhan S."/>
            <person name="Wang C."/>
        </authorList>
    </citation>
    <scope>NUCLEOTIDE SEQUENCE [LARGE SCALE GENOMIC DNA]</scope>
    <source>
        <strain evidence="2 3">RCEF 4871</strain>
    </source>
</reference>
<name>A0A166WED9_METRR</name>
<dbReference type="AlphaFoldDB" id="A0A166WED9"/>
<feature type="compositionally biased region" description="Acidic residues" evidence="1">
    <location>
        <begin position="58"/>
        <end position="76"/>
    </location>
</feature>
<dbReference type="Proteomes" id="UP000243498">
    <property type="component" value="Unassembled WGS sequence"/>
</dbReference>
<dbReference type="EMBL" id="AZHC01000050">
    <property type="protein sequence ID" value="OAA34639.1"/>
    <property type="molecule type" value="Genomic_DNA"/>
</dbReference>
<organism evidence="2 3">
    <name type="scientific">Metarhizium rileyi (strain RCEF 4871)</name>
    <name type="common">Nomuraea rileyi</name>
    <dbReference type="NCBI Taxonomy" id="1649241"/>
    <lineage>
        <taxon>Eukaryota</taxon>
        <taxon>Fungi</taxon>
        <taxon>Dikarya</taxon>
        <taxon>Ascomycota</taxon>
        <taxon>Pezizomycotina</taxon>
        <taxon>Sordariomycetes</taxon>
        <taxon>Hypocreomycetidae</taxon>
        <taxon>Hypocreales</taxon>
        <taxon>Clavicipitaceae</taxon>
        <taxon>Metarhizium</taxon>
    </lineage>
</organism>
<sequence length="180" mass="20539">MSLFGDNYINYGYPGLNTWRTASGEEGRGIKHNTSGAKLPAWERGIIMHEPDFFMQNDSEEEEEEEEEDDDDDDDNGPQISRAASTFGNSQPSRTYVGSGSKEEKHVEFKKVGRKWSYLDYRGERKPYKDGEFKECFAEDGSRRFVKDGKKHVLCYPTFPLVSGHSASSPSDQDRDDWVS</sequence>
<evidence type="ECO:0000313" key="3">
    <source>
        <dbReference type="Proteomes" id="UP000243498"/>
    </source>
</evidence>
<feature type="region of interest" description="Disordered" evidence="1">
    <location>
        <begin position="55"/>
        <end position="109"/>
    </location>
</feature>
<proteinExistence type="predicted"/>
<dbReference type="OrthoDB" id="4905832at2759"/>
<evidence type="ECO:0000256" key="1">
    <source>
        <dbReference type="SAM" id="MobiDB-lite"/>
    </source>
</evidence>
<evidence type="ECO:0000313" key="2">
    <source>
        <dbReference type="EMBL" id="OAA34639.1"/>
    </source>
</evidence>